<evidence type="ECO:0000313" key="2">
    <source>
        <dbReference type="Proteomes" id="UP000694287"/>
    </source>
</evidence>
<dbReference type="EMBL" id="JADQDK010000001">
    <property type="protein sequence ID" value="MBW0134988.1"/>
    <property type="molecule type" value="Genomic_DNA"/>
</dbReference>
<sequence length="147" mass="16114">MMFPQCFTRYDWCRSYVLPAHVLTTIPRTGSVGMLGAHNAARGLLVEICRHADATPVALDYRETVLPDGDIAIAVTATARHADGTPLVVATTARARRCPPDRVGDWTLRIDGVHQVEQDRTWPPSPPMQGHMVARLAQRPPAPISIT</sequence>
<gene>
    <name evidence="1" type="ORF">I4I81_12065</name>
</gene>
<comment type="caution">
    <text evidence="1">The sequence shown here is derived from an EMBL/GenBank/DDBJ whole genome shotgun (WGS) entry which is preliminary data.</text>
</comment>
<name>A0ABS6URV3_9PSEU</name>
<organism evidence="1 2">
    <name type="scientific">Pseudonocardia abyssalis</name>
    <dbReference type="NCBI Taxonomy" id="2792008"/>
    <lineage>
        <taxon>Bacteria</taxon>
        <taxon>Bacillati</taxon>
        <taxon>Actinomycetota</taxon>
        <taxon>Actinomycetes</taxon>
        <taxon>Pseudonocardiales</taxon>
        <taxon>Pseudonocardiaceae</taxon>
        <taxon>Pseudonocardia</taxon>
    </lineage>
</organism>
<protein>
    <recommendedName>
        <fullName evidence="3">Thioesterase domain-containing protein</fullName>
    </recommendedName>
</protein>
<keyword evidence="2" id="KW-1185">Reference proteome</keyword>
<accession>A0ABS6URV3</accession>
<evidence type="ECO:0000313" key="1">
    <source>
        <dbReference type="EMBL" id="MBW0134988.1"/>
    </source>
</evidence>
<dbReference type="Proteomes" id="UP000694287">
    <property type="component" value="Unassembled WGS sequence"/>
</dbReference>
<reference evidence="1 2" key="1">
    <citation type="submission" date="2020-11" db="EMBL/GenBank/DDBJ databases">
        <title>Pseudonocardia abyssalis sp. nov. and Pseudonocardia oceani sp. nov., description and phylogenomic analysis of two novel actinomycetes isolated from the deep Southern Ocean.</title>
        <authorList>
            <person name="Parra J."/>
        </authorList>
    </citation>
    <scope>NUCLEOTIDE SEQUENCE [LARGE SCALE GENOMIC DNA]</scope>
    <source>
        <strain evidence="1 2">KRD-168</strain>
    </source>
</reference>
<proteinExistence type="predicted"/>
<dbReference type="RefSeq" id="WP_218602629.1">
    <property type="nucleotide sequence ID" value="NZ_JADQDJ010000074.1"/>
</dbReference>
<evidence type="ECO:0008006" key="3">
    <source>
        <dbReference type="Google" id="ProtNLM"/>
    </source>
</evidence>